<name>A0A098B5E5_DESHA</name>
<gene>
    <name evidence="6" type="ORF">DPCES_3199</name>
</gene>
<feature type="domain" description="Flagellar hook protein FlgE/F/G-like D1" evidence="5">
    <location>
        <begin position="101"/>
        <end position="158"/>
    </location>
</feature>
<dbReference type="Pfam" id="PF00460">
    <property type="entry name" value="Flg_bb_rod"/>
    <property type="match status" value="1"/>
</dbReference>
<dbReference type="NCBIfam" id="TIGR02490">
    <property type="entry name" value="flgF"/>
    <property type="match status" value="1"/>
</dbReference>
<evidence type="ECO:0000259" key="4">
    <source>
        <dbReference type="Pfam" id="PF06429"/>
    </source>
</evidence>
<evidence type="ECO:0000313" key="6">
    <source>
        <dbReference type="EMBL" id="CDX03086.1"/>
    </source>
</evidence>
<dbReference type="InterPro" id="IPR053967">
    <property type="entry name" value="LlgE_F_G-like_D1"/>
</dbReference>
<feature type="domain" description="Flagellar basal-body/hook protein C-terminal" evidence="4">
    <location>
        <begin position="202"/>
        <end position="245"/>
    </location>
</feature>
<proteinExistence type="inferred from homology"/>
<dbReference type="InterPro" id="IPR037925">
    <property type="entry name" value="FlgE/F/G-like"/>
</dbReference>
<sequence>MIKGLYTGAAGMLAAQTQSEIIADNIANIRTPGYKGEESSNKAFPEMLMMRTSTENEIPGNTLIGGIGTGVVVDQITRMNVQGVLQTTDIPTDLALTAEEAFLVVDTPNGERYTRNGQLQLNSEGMLQTADGYPVLGEEGPIGPLSKNFQVDAQGGITDQGVTMDRLRLVQIPAEDLLREGQSLYASNQPVQEFAGNEAVLQGTLEGSNVNLPGQMVKMITVMRAYEANQKVIQTHDATLEKAVNEIGRIV</sequence>
<feature type="domain" description="Flagellar basal body rod protein N-terminal" evidence="3">
    <location>
        <begin position="5"/>
        <end position="35"/>
    </location>
</feature>
<dbReference type="RefSeq" id="WP_208925882.1">
    <property type="nucleotide sequence ID" value="NZ_LK996017.1"/>
</dbReference>
<dbReference type="PANTHER" id="PTHR30435:SF19">
    <property type="entry name" value="FLAGELLAR BASAL-BODY ROD PROTEIN FLGG"/>
    <property type="match status" value="1"/>
</dbReference>
<keyword evidence="6" id="KW-0969">Cilium</keyword>
<evidence type="ECO:0000256" key="2">
    <source>
        <dbReference type="RuleBase" id="RU362116"/>
    </source>
</evidence>
<dbReference type="InterPro" id="IPR001444">
    <property type="entry name" value="Flag_bb_rod_N"/>
</dbReference>
<dbReference type="PATRIC" id="fig|49338.4.peg.3448"/>
<protein>
    <submittedName>
        <fullName evidence="6">Flagellar hook-basal body complex protein FlhO</fullName>
    </submittedName>
</protein>
<dbReference type="InterPro" id="IPR020013">
    <property type="entry name" value="Flagellar_FlgE/F/G"/>
</dbReference>
<reference evidence="6" key="1">
    <citation type="submission" date="2014-07" db="EMBL/GenBank/DDBJ databases">
        <authorList>
            <person name="Hornung V.Bastian."/>
        </authorList>
    </citation>
    <scope>NUCLEOTIDE SEQUENCE</scope>
    <source>
        <strain evidence="6">PCE-S</strain>
    </source>
</reference>
<dbReference type="InterPro" id="IPR019776">
    <property type="entry name" value="Flagellar_basal_body_rod_CS"/>
</dbReference>
<comment type="similarity">
    <text evidence="1 2">Belongs to the flagella basal body rod proteins family.</text>
</comment>
<evidence type="ECO:0000259" key="3">
    <source>
        <dbReference type="Pfam" id="PF00460"/>
    </source>
</evidence>
<comment type="subcellular location">
    <subcellularLocation>
        <location evidence="2">Bacterial flagellum basal body</location>
    </subcellularLocation>
</comment>
<dbReference type="InterPro" id="IPR010930">
    <property type="entry name" value="Flg_bb/hook_C_dom"/>
</dbReference>
<dbReference type="EMBL" id="LK996017">
    <property type="protein sequence ID" value="CDX03086.1"/>
    <property type="molecule type" value="Genomic_DNA"/>
</dbReference>
<dbReference type="PANTHER" id="PTHR30435">
    <property type="entry name" value="FLAGELLAR PROTEIN"/>
    <property type="match status" value="1"/>
</dbReference>
<organism evidence="6">
    <name type="scientific">Desulfitobacterium hafniense</name>
    <name type="common">Desulfitobacterium frappieri</name>
    <dbReference type="NCBI Taxonomy" id="49338"/>
    <lineage>
        <taxon>Bacteria</taxon>
        <taxon>Bacillati</taxon>
        <taxon>Bacillota</taxon>
        <taxon>Clostridia</taxon>
        <taxon>Eubacteriales</taxon>
        <taxon>Desulfitobacteriaceae</taxon>
        <taxon>Desulfitobacterium</taxon>
    </lineage>
</organism>
<dbReference type="InterPro" id="IPR012836">
    <property type="entry name" value="FlgF"/>
</dbReference>
<dbReference type="GO" id="GO:0030694">
    <property type="term" value="C:bacterial-type flagellum basal body, rod"/>
    <property type="evidence" value="ECO:0007669"/>
    <property type="project" value="InterPro"/>
</dbReference>
<dbReference type="PROSITE" id="PS00588">
    <property type="entry name" value="FLAGELLA_BB_ROD"/>
    <property type="match status" value="1"/>
</dbReference>
<accession>A0A098B5E5</accession>
<dbReference type="SUPFAM" id="SSF117143">
    <property type="entry name" value="Flagellar hook protein flgE"/>
    <property type="match status" value="1"/>
</dbReference>
<dbReference type="Pfam" id="PF22692">
    <property type="entry name" value="LlgE_F_G_D1"/>
    <property type="match status" value="1"/>
</dbReference>
<keyword evidence="6" id="KW-0966">Cell projection</keyword>
<dbReference type="Pfam" id="PF06429">
    <property type="entry name" value="Flg_bbr_C"/>
    <property type="match status" value="1"/>
</dbReference>
<keyword evidence="6" id="KW-0282">Flagellum</keyword>
<dbReference type="AlphaFoldDB" id="A0A098B5E5"/>
<evidence type="ECO:0000259" key="5">
    <source>
        <dbReference type="Pfam" id="PF22692"/>
    </source>
</evidence>
<dbReference type="GO" id="GO:0071978">
    <property type="term" value="P:bacterial-type flagellum-dependent swarming motility"/>
    <property type="evidence" value="ECO:0007669"/>
    <property type="project" value="TreeGrafter"/>
</dbReference>
<dbReference type="NCBIfam" id="TIGR03506">
    <property type="entry name" value="FlgEFG_subfam"/>
    <property type="match status" value="1"/>
</dbReference>
<evidence type="ECO:0000256" key="1">
    <source>
        <dbReference type="ARBA" id="ARBA00009677"/>
    </source>
</evidence>
<keyword evidence="2" id="KW-0975">Bacterial flagellum</keyword>